<proteinExistence type="predicted"/>
<dbReference type="AlphaFoldDB" id="A0A0F8A0D0"/>
<keyword evidence="3" id="KW-1185">Reference proteome</keyword>
<feature type="compositionally biased region" description="Basic and acidic residues" evidence="1">
    <location>
        <begin position="159"/>
        <end position="168"/>
    </location>
</feature>
<dbReference type="Proteomes" id="UP000054481">
    <property type="component" value="Unassembled WGS sequence"/>
</dbReference>
<sequence length="178" mass="20320">MPPSSSKLRSRATAAKTHAEHRRRRQVKQIRRLRDEPETIFVAEPDEMDEEYVNEEDEEDDDGYDDGHDNSHDDDGSDSYTDEDARGPISAPDYPSRAQRSSRIYRYQKVRPARASYRERRAQLKRSRRKEPLRADAPACREPAPSTWCRATGSADPHVASRQDDEKILGNPLGGGRA</sequence>
<evidence type="ECO:0000256" key="1">
    <source>
        <dbReference type="SAM" id="MobiDB-lite"/>
    </source>
</evidence>
<evidence type="ECO:0000313" key="3">
    <source>
        <dbReference type="Proteomes" id="UP000054481"/>
    </source>
</evidence>
<name>A0A0F8A0D0_9HYPO</name>
<feature type="compositionally biased region" description="Basic residues" evidence="1">
    <location>
        <begin position="19"/>
        <end position="31"/>
    </location>
</feature>
<organism evidence="2 3">
    <name type="scientific">Hirsutella minnesotensis 3608</name>
    <dbReference type="NCBI Taxonomy" id="1043627"/>
    <lineage>
        <taxon>Eukaryota</taxon>
        <taxon>Fungi</taxon>
        <taxon>Dikarya</taxon>
        <taxon>Ascomycota</taxon>
        <taxon>Pezizomycotina</taxon>
        <taxon>Sordariomycetes</taxon>
        <taxon>Hypocreomycetidae</taxon>
        <taxon>Hypocreales</taxon>
        <taxon>Ophiocordycipitaceae</taxon>
        <taxon>Hirsutella</taxon>
    </lineage>
</organism>
<feature type="compositionally biased region" description="Basic and acidic residues" evidence="1">
    <location>
        <begin position="65"/>
        <end position="74"/>
    </location>
</feature>
<accession>A0A0F8A0D0</accession>
<reference evidence="2 3" key="1">
    <citation type="journal article" date="2014" name="Genome Biol. Evol.">
        <title>Comparative genomics and transcriptomics analyses reveal divergent lifestyle features of nematode endoparasitic fungus Hirsutella minnesotensis.</title>
        <authorList>
            <person name="Lai Y."/>
            <person name="Liu K."/>
            <person name="Zhang X."/>
            <person name="Zhang X."/>
            <person name="Li K."/>
            <person name="Wang N."/>
            <person name="Shu C."/>
            <person name="Wu Y."/>
            <person name="Wang C."/>
            <person name="Bushley K.E."/>
            <person name="Xiang M."/>
            <person name="Liu X."/>
        </authorList>
    </citation>
    <scope>NUCLEOTIDE SEQUENCE [LARGE SCALE GENOMIC DNA]</scope>
    <source>
        <strain evidence="2 3">3608</strain>
    </source>
</reference>
<protein>
    <submittedName>
        <fullName evidence="2">Uncharacterized protein</fullName>
    </submittedName>
</protein>
<evidence type="ECO:0000313" key="2">
    <source>
        <dbReference type="EMBL" id="KJZ68424.1"/>
    </source>
</evidence>
<feature type="region of interest" description="Disordered" evidence="1">
    <location>
        <begin position="1"/>
        <end position="178"/>
    </location>
</feature>
<gene>
    <name evidence="2" type="ORF">HIM_12187</name>
</gene>
<dbReference type="EMBL" id="KQ030899">
    <property type="protein sequence ID" value="KJZ68424.1"/>
    <property type="molecule type" value="Genomic_DNA"/>
</dbReference>
<feature type="compositionally biased region" description="Acidic residues" evidence="1">
    <location>
        <begin position="44"/>
        <end position="64"/>
    </location>
</feature>